<name>A0ABW4PNC6_9ACTN</name>
<reference evidence="2" key="1">
    <citation type="journal article" date="2019" name="Int. J. Syst. Evol. Microbiol.">
        <title>The Global Catalogue of Microorganisms (GCM) 10K type strain sequencing project: providing services to taxonomists for standard genome sequencing and annotation.</title>
        <authorList>
            <consortium name="The Broad Institute Genomics Platform"/>
            <consortium name="The Broad Institute Genome Sequencing Center for Infectious Disease"/>
            <person name="Wu L."/>
            <person name="Ma J."/>
        </authorList>
    </citation>
    <scope>NUCLEOTIDE SEQUENCE [LARGE SCALE GENOMIC DNA]</scope>
    <source>
        <strain evidence="2">CGMCC 4.7455</strain>
    </source>
</reference>
<dbReference type="RefSeq" id="WP_380901307.1">
    <property type="nucleotide sequence ID" value="NZ_JBHUFU010000009.1"/>
</dbReference>
<evidence type="ECO:0000313" key="2">
    <source>
        <dbReference type="Proteomes" id="UP001597365"/>
    </source>
</evidence>
<keyword evidence="2" id="KW-1185">Reference proteome</keyword>
<dbReference type="Proteomes" id="UP001597365">
    <property type="component" value="Unassembled WGS sequence"/>
</dbReference>
<gene>
    <name evidence="1" type="ORF">ACFSJS_16470</name>
</gene>
<accession>A0ABW4PNC6</accession>
<sequence length="109" mass="12059">MVGPEGGHLLFTLRVLLPEARTTTETGEAGEVTAWLHDGRASWTTLATRTNTGAGPVTHQGGPRRLAEELLRAWRVWEERGVLDLYDFGLTRTGHGQWIWSSDPGGPRR</sequence>
<dbReference type="EMBL" id="JBHUFU010000009">
    <property type="protein sequence ID" value="MFD1831243.1"/>
    <property type="molecule type" value="Genomic_DNA"/>
</dbReference>
<organism evidence="1 2">
    <name type="scientific">Streptomyces desertarenae</name>
    <dbReference type="NCBI Taxonomy" id="2666184"/>
    <lineage>
        <taxon>Bacteria</taxon>
        <taxon>Bacillati</taxon>
        <taxon>Actinomycetota</taxon>
        <taxon>Actinomycetes</taxon>
        <taxon>Kitasatosporales</taxon>
        <taxon>Streptomycetaceae</taxon>
        <taxon>Streptomyces</taxon>
    </lineage>
</organism>
<proteinExistence type="predicted"/>
<protein>
    <submittedName>
        <fullName evidence="1">Uncharacterized protein</fullName>
    </submittedName>
</protein>
<comment type="caution">
    <text evidence="1">The sequence shown here is derived from an EMBL/GenBank/DDBJ whole genome shotgun (WGS) entry which is preliminary data.</text>
</comment>
<evidence type="ECO:0000313" key="1">
    <source>
        <dbReference type="EMBL" id="MFD1831243.1"/>
    </source>
</evidence>